<feature type="chain" id="PRO_5046580124" evidence="1">
    <location>
        <begin position="27"/>
        <end position="184"/>
    </location>
</feature>
<organism evidence="3 4">
    <name type="scientific">Proteus alimentorum</name>
    <dbReference type="NCBI Taxonomy" id="1973495"/>
    <lineage>
        <taxon>Bacteria</taxon>
        <taxon>Pseudomonadati</taxon>
        <taxon>Pseudomonadota</taxon>
        <taxon>Gammaproteobacteria</taxon>
        <taxon>Enterobacterales</taxon>
        <taxon>Morganellaceae</taxon>
        <taxon>Proteus</taxon>
    </lineage>
</organism>
<name>A0ABS0IZ18_9GAMM</name>
<keyword evidence="4" id="KW-1185">Reference proteome</keyword>
<proteinExistence type="predicted"/>
<evidence type="ECO:0000259" key="2">
    <source>
        <dbReference type="Pfam" id="PF00419"/>
    </source>
</evidence>
<reference evidence="3 4" key="1">
    <citation type="submission" date="2020-11" db="EMBL/GenBank/DDBJ databases">
        <title>Enhanced detection system for hospital associated transmission using whole genome sequencing surveillance.</title>
        <authorList>
            <person name="Harrison L.H."/>
            <person name="Van Tyne D."/>
            <person name="Marsh J.W."/>
            <person name="Griffith M.P."/>
            <person name="Snyder D.J."/>
            <person name="Cooper V.S."/>
            <person name="Mustapha M."/>
        </authorList>
    </citation>
    <scope>NUCLEOTIDE SEQUENCE [LARGE SCALE GENOMIC DNA]</scope>
    <source>
        <strain evidence="3 4">PR00075</strain>
    </source>
</reference>
<dbReference type="RefSeq" id="WP_196566993.1">
    <property type="nucleotide sequence ID" value="NZ_JADRYY010000009.1"/>
</dbReference>
<feature type="signal peptide" evidence="1">
    <location>
        <begin position="1"/>
        <end position="26"/>
    </location>
</feature>
<dbReference type="SUPFAM" id="SSF49401">
    <property type="entry name" value="Bacterial adhesins"/>
    <property type="match status" value="1"/>
</dbReference>
<feature type="domain" description="Fimbrial-type adhesion" evidence="2">
    <location>
        <begin position="35"/>
        <end position="180"/>
    </location>
</feature>
<dbReference type="Proteomes" id="UP000614721">
    <property type="component" value="Unassembled WGS sequence"/>
</dbReference>
<dbReference type="InterPro" id="IPR000259">
    <property type="entry name" value="Adhesion_dom_fimbrial"/>
</dbReference>
<dbReference type="Gene3D" id="2.60.40.1090">
    <property type="entry name" value="Fimbrial-type adhesion domain"/>
    <property type="match status" value="1"/>
</dbReference>
<gene>
    <name evidence="3" type="ORF">I4902_18415</name>
</gene>
<evidence type="ECO:0000313" key="4">
    <source>
        <dbReference type="Proteomes" id="UP000614721"/>
    </source>
</evidence>
<comment type="caution">
    <text evidence="3">The sequence shown here is derived from an EMBL/GenBank/DDBJ whole genome shotgun (WGS) entry which is preliminary data.</text>
</comment>
<dbReference type="Pfam" id="PF00419">
    <property type="entry name" value="Fimbrial"/>
    <property type="match status" value="1"/>
</dbReference>
<evidence type="ECO:0000256" key="1">
    <source>
        <dbReference type="SAM" id="SignalP"/>
    </source>
</evidence>
<sequence length="184" mass="19648">MNLPLNFSHCLCGIVLLALTSSGYSAVNSEAVLIVKGKVTRGTCAFTLSDQTVKFSKPILAENVVEIGEKDENKLPFSVEYNCQEFSDETPDMEVIIKAGAGTQITNNKISPVTNITNSSFALYDCKSSNCSLVNFSAGVSSVFIQTGNGTKNKDFQVEVVKKDTSTANPGALRAILALTLVQP</sequence>
<dbReference type="InterPro" id="IPR008966">
    <property type="entry name" value="Adhesion_dom_sf"/>
</dbReference>
<evidence type="ECO:0000313" key="3">
    <source>
        <dbReference type="EMBL" id="MBG2881223.1"/>
    </source>
</evidence>
<dbReference type="InterPro" id="IPR036937">
    <property type="entry name" value="Adhesion_dom_fimbrial_sf"/>
</dbReference>
<protein>
    <submittedName>
        <fullName evidence="3">Fimbrial protein</fullName>
    </submittedName>
</protein>
<accession>A0ABS0IZ18</accession>
<dbReference type="EMBL" id="JADSJP010000063">
    <property type="protein sequence ID" value="MBG2881223.1"/>
    <property type="molecule type" value="Genomic_DNA"/>
</dbReference>
<keyword evidence="1" id="KW-0732">Signal</keyword>